<dbReference type="Pfam" id="PF11901">
    <property type="entry name" value="DM9"/>
    <property type="match status" value="3"/>
</dbReference>
<name>A0A1L8EIC1_HAEIR</name>
<reference evidence="1" key="1">
    <citation type="submission" date="2017-01" db="EMBL/GenBank/DDBJ databases">
        <title>An insight into the sialome and mialome of the horn fly, Haematobia irritans.</title>
        <authorList>
            <person name="Breijo M."/>
            <person name="Boiani M."/>
            <person name="Ures X."/>
            <person name="Rocha S."/>
            <person name="Sequeira M."/>
            <person name="Ribeiro J.M."/>
        </authorList>
    </citation>
    <scope>NUCLEOTIDE SEQUENCE</scope>
</reference>
<dbReference type="EMBL" id="GFDG01000327">
    <property type="protein sequence ID" value="JAV18472.1"/>
    <property type="molecule type" value="Transcribed_RNA"/>
</dbReference>
<dbReference type="AlphaFoldDB" id="A0A1L8EIC1"/>
<sequence length="579" mass="63255">MANNWLHSSPYAPLPPHAVVGGYDSDGSPIYVGRSFHEGDCLPTKVIPSKRSAFISWAGVEHSKSHYELLLGESYTWQPCFGANIPPNAISAGKTSSGEPLYVGRGHYANSLTVGKVQPSHGCLYIPFQGGEIKLEKYEILVYGGGAVDPSGASGSAPLIDFEDYKWVHSSAYSNIPPNAVVGGNDFDGDMIYVGRSFHHGDMLVIKIIPAKRLAFASWRGEEIPKDHFEILCGRNLVWRHCYNHMIPDNAVVCGTTSLDQPVYIGRGHYEGSLTVGRVSKVHRALFIPFKGVERRLETYEILVEEKNTAGWKVEVASTDPLPPPPPMTPEKVCPYPSEKSPYPYPYPEIKPPMPMPTPVDPPPPYTLVPPSMPMATPAVSYQPPSYPPPTNASTSLGFSPAYTYVPPSYSAPPVVIPASTYNPSPYEKWVSVSGNYLPAGAVHAGHDCDMSTIYVCRAFHNGDLLPGKFVTGHNSAYISYEGQEMKMQNYEILVGEHYIWVPAINGYAPGAVEAGRTATGEVLYVGRAHYSGTLTCGKIHRSHGCLYIPFGGCEIAIRGNYEILVKRNAYYSGQGMIY</sequence>
<dbReference type="InterPro" id="IPR006616">
    <property type="entry name" value="DM9_repeat"/>
</dbReference>
<evidence type="ECO:0000313" key="1">
    <source>
        <dbReference type="EMBL" id="JAV18472.1"/>
    </source>
</evidence>
<organism evidence="1">
    <name type="scientific">Haematobia irritans</name>
    <name type="common">Horn fly</name>
    <name type="synonym">Conops irritans</name>
    <dbReference type="NCBI Taxonomy" id="7368"/>
    <lineage>
        <taxon>Eukaryota</taxon>
        <taxon>Metazoa</taxon>
        <taxon>Ecdysozoa</taxon>
        <taxon>Arthropoda</taxon>
        <taxon>Hexapoda</taxon>
        <taxon>Insecta</taxon>
        <taxon>Pterygota</taxon>
        <taxon>Neoptera</taxon>
        <taxon>Endopterygota</taxon>
        <taxon>Diptera</taxon>
        <taxon>Brachycera</taxon>
        <taxon>Muscomorpha</taxon>
        <taxon>Muscoidea</taxon>
        <taxon>Muscidae</taxon>
        <taxon>Haematobia</taxon>
    </lineage>
</organism>
<dbReference type="PANTHER" id="PTHR31649:SF10">
    <property type="entry name" value="IP19903P-RELATED"/>
    <property type="match status" value="1"/>
</dbReference>
<accession>A0A1L8EIC1</accession>
<protein>
    <submittedName>
        <fullName evidence="1">Uncharacterized protein</fullName>
    </submittedName>
</protein>
<dbReference type="PANTHER" id="PTHR31649">
    <property type="entry name" value="AGAP009604-PA"/>
    <property type="match status" value="1"/>
</dbReference>
<proteinExistence type="predicted"/>
<dbReference type="SMART" id="SM00696">
    <property type="entry name" value="DM9"/>
    <property type="match status" value="6"/>
</dbReference>